<comment type="caution">
    <text evidence="1">The sequence shown here is derived from an EMBL/GenBank/DDBJ whole genome shotgun (WGS) entry which is preliminary data.</text>
</comment>
<dbReference type="Proteomes" id="UP000236569">
    <property type="component" value="Unassembled WGS sequence"/>
</dbReference>
<name>A0A2I9CRU6_9DEIO</name>
<protein>
    <submittedName>
        <fullName evidence="1">Uncharacterized protein</fullName>
    </submittedName>
</protein>
<sequence length="243" mass="24809">MTLADVRAALARGVDSAALSALRALTPPPSEREEAAALALHLGQPSLTVGWAADPFLLAAAQLRLGDAAAALAALQGQPDTARPALLRARAAWQGSGGDAFNLARHARTLARTEGDAGALVAAVTLLGELLLPTDPRAGLRTLAEGLKVAELTGQEADAHLLAILAHTQAALGSAEKAGLTATRALGRSLPRSPARVAALLALGRREEARVEAAAGELPEVWWRGLSSAAQAGAGRTSPQRLQ</sequence>
<evidence type="ECO:0000313" key="2">
    <source>
        <dbReference type="Proteomes" id="UP000236569"/>
    </source>
</evidence>
<dbReference type="AlphaFoldDB" id="A0A2I9CRU6"/>
<dbReference type="EMBL" id="BFAG01000001">
    <property type="protein sequence ID" value="GBF04269.1"/>
    <property type="molecule type" value="Genomic_DNA"/>
</dbReference>
<keyword evidence="2" id="KW-1185">Reference proteome</keyword>
<proteinExistence type="predicted"/>
<accession>A0A2I9CRU6</accession>
<gene>
    <name evidence="1" type="ORF">DAERI_010441</name>
</gene>
<organism evidence="1 2">
    <name type="scientific">Deinococcus aerius</name>
    <dbReference type="NCBI Taxonomy" id="200253"/>
    <lineage>
        <taxon>Bacteria</taxon>
        <taxon>Thermotogati</taxon>
        <taxon>Deinococcota</taxon>
        <taxon>Deinococci</taxon>
        <taxon>Deinococcales</taxon>
        <taxon>Deinococcaceae</taxon>
        <taxon>Deinococcus</taxon>
    </lineage>
</organism>
<reference evidence="2" key="1">
    <citation type="submission" date="2018-01" db="EMBL/GenBank/DDBJ databases">
        <title>Draft Genome Sequence of the Radioresistant Bacterium Deinococcus aerius TR0125, Isolated from the Higher Atmosphere above Japan.</title>
        <authorList>
            <person name="Satoh K."/>
            <person name="Arai H."/>
            <person name="Sanzen T."/>
            <person name="Kawaguchi Y."/>
            <person name="Hayashi H."/>
            <person name="Yokobori S."/>
            <person name="Yamagishi A."/>
            <person name="Oono Y."/>
            <person name="Narumi I."/>
        </authorList>
    </citation>
    <scope>NUCLEOTIDE SEQUENCE [LARGE SCALE GENOMIC DNA]</scope>
    <source>
        <strain evidence="2">TR0125</strain>
    </source>
</reference>
<evidence type="ECO:0000313" key="1">
    <source>
        <dbReference type="EMBL" id="GBF04269.1"/>
    </source>
</evidence>
<dbReference type="RefSeq" id="WP_235610189.1">
    <property type="nucleotide sequence ID" value="NZ_BFAG01000001.1"/>
</dbReference>